<feature type="region of interest" description="Disordered" evidence="1">
    <location>
        <begin position="263"/>
        <end position="326"/>
    </location>
</feature>
<feature type="compositionally biased region" description="Low complexity" evidence="1">
    <location>
        <begin position="27"/>
        <end position="36"/>
    </location>
</feature>
<feature type="region of interest" description="Disordered" evidence="1">
    <location>
        <begin position="57"/>
        <end position="86"/>
    </location>
</feature>
<feature type="compositionally biased region" description="Polar residues" evidence="1">
    <location>
        <begin position="1"/>
        <end position="11"/>
    </location>
</feature>
<evidence type="ECO:0000256" key="1">
    <source>
        <dbReference type="SAM" id="MobiDB-lite"/>
    </source>
</evidence>
<evidence type="ECO:0000313" key="2">
    <source>
        <dbReference type="EMBL" id="KAK3934559.1"/>
    </source>
</evidence>
<gene>
    <name evidence="2" type="ORF">QBC46DRAFT_347493</name>
</gene>
<name>A0AAN6MX41_9PEZI</name>
<accession>A0AAN6MX41</accession>
<sequence length="326" mass="36850">MASSSKDTPQYESKPRAAKDKKKTDMEQTTAATAQAVEKEKEAIRLKSELAKLARTEAELEQTQSELDKTRQELNQTSDDLSHAMRDNDDLQEEVARLRESLKDCRDQVKRLEGELTARQPTAPTTRPSVDSQILQEMTDQLQERDDRIANQNDIILQLNQEVFRLRRKARASVAPSTAPRDNTPQSTATNQTHSSQGAFRNKFVRLPGEYNKAKSEWKAEFRRKLTPTLQNSLAKEYRDPTVTFKEYARLEADIAMTMKQTYRKKEKERKANATTGGRSGGSHTTRTQKSGYIGSNAGSRVANTQSFSKGKLPPRSTVEEARKLA</sequence>
<feature type="compositionally biased region" description="Basic and acidic residues" evidence="1">
    <location>
        <begin position="13"/>
        <end position="26"/>
    </location>
</feature>
<dbReference type="Proteomes" id="UP001303473">
    <property type="component" value="Unassembled WGS sequence"/>
</dbReference>
<proteinExistence type="predicted"/>
<feature type="compositionally biased region" description="Polar residues" evidence="1">
    <location>
        <begin position="180"/>
        <end position="199"/>
    </location>
</feature>
<feature type="compositionally biased region" description="Polar residues" evidence="1">
    <location>
        <begin position="297"/>
        <end position="309"/>
    </location>
</feature>
<comment type="caution">
    <text evidence="2">The sequence shown here is derived from an EMBL/GenBank/DDBJ whole genome shotgun (WGS) entry which is preliminary data.</text>
</comment>
<feature type="region of interest" description="Disordered" evidence="1">
    <location>
        <begin position="1"/>
        <end position="41"/>
    </location>
</feature>
<dbReference type="AlphaFoldDB" id="A0AAN6MX41"/>
<keyword evidence="3" id="KW-1185">Reference proteome</keyword>
<dbReference type="EMBL" id="MU853978">
    <property type="protein sequence ID" value="KAK3934559.1"/>
    <property type="molecule type" value="Genomic_DNA"/>
</dbReference>
<protein>
    <submittedName>
        <fullName evidence="2">Uncharacterized protein</fullName>
    </submittedName>
</protein>
<evidence type="ECO:0000313" key="3">
    <source>
        <dbReference type="Proteomes" id="UP001303473"/>
    </source>
</evidence>
<organism evidence="2 3">
    <name type="scientific">Diplogelasinospora grovesii</name>
    <dbReference type="NCBI Taxonomy" id="303347"/>
    <lineage>
        <taxon>Eukaryota</taxon>
        <taxon>Fungi</taxon>
        <taxon>Dikarya</taxon>
        <taxon>Ascomycota</taxon>
        <taxon>Pezizomycotina</taxon>
        <taxon>Sordariomycetes</taxon>
        <taxon>Sordariomycetidae</taxon>
        <taxon>Sordariales</taxon>
        <taxon>Diplogelasinosporaceae</taxon>
        <taxon>Diplogelasinospora</taxon>
    </lineage>
</organism>
<feature type="region of interest" description="Disordered" evidence="1">
    <location>
        <begin position="170"/>
        <end position="205"/>
    </location>
</feature>
<reference evidence="3" key="1">
    <citation type="journal article" date="2023" name="Mol. Phylogenet. Evol.">
        <title>Genome-scale phylogeny and comparative genomics of the fungal order Sordariales.</title>
        <authorList>
            <person name="Hensen N."/>
            <person name="Bonometti L."/>
            <person name="Westerberg I."/>
            <person name="Brannstrom I.O."/>
            <person name="Guillou S."/>
            <person name="Cros-Aarteil S."/>
            <person name="Calhoun S."/>
            <person name="Haridas S."/>
            <person name="Kuo A."/>
            <person name="Mondo S."/>
            <person name="Pangilinan J."/>
            <person name="Riley R."/>
            <person name="LaButti K."/>
            <person name="Andreopoulos B."/>
            <person name="Lipzen A."/>
            <person name="Chen C."/>
            <person name="Yan M."/>
            <person name="Daum C."/>
            <person name="Ng V."/>
            <person name="Clum A."/>
            <person name="Steindorff A."/>
            <person name="Ohm R.A."/>
            <person name="Martin F."/>
            <person name="Silar P."/>
            <person name="Natvig D.O."/>
            <person name="Lalanne C."/>
            <person name="Gautier V."/>
            <person name="Ament-Velasquez S.L."/>
            <person name="Kruys A."/>
            <person name="Hutchinson M.I."/>
            <person name="Powell A.J."/>
            <person name="Barry K."/>
            <person name="Miller A.N."/>
            <person name="Grigoriev I.V."/>
            <person name="Debuchy R."/>
            <person name="Gladieux P."/>
            <person name="Hiltunen Thoren M."/>
            <person name="Johannesson H."/>
        </authorList>
    </citation>
    <scope>NUCLEOTIDE SEQUENCE [LARGE SCALE GENOMIC DNA]</scope>
    <source>
        <strain evidence="3">CBS 340.73</strain>
    </source>
</reference>